<dbReference type="EMBL" id="JABTCG010000002">
    <property type="protein sequence ID" value="MBD0850263.1"/>
    <property type="molecule type" value="Genomic_DNA"/>
</dbReference>
<dbReference type="Gene3D" id="2.60.120.260">
    <property type="entry name" value="Galactose-binding domain-like"/>
    <property type="match status" value="1"/>
</dbReference>
<dbReference type="Pfam" id="PF18962">
    <property type="entry name" value="Por_Secre_tail"/>
    <property type="match status" value="1"/>
</dbReference>
<evidence type="ECO:0000259" key="4">
    <source>
        <dbReference type="PROSITE" id="PS51829"/>
    </source>
</evidence>
<protein>
    <submittedName>
        <fullName evidence="5">Proprotein convertase P-domain-containing protein</fullName>
    </submittedName>
</protein>
<dbReference type="PROSITE" id="PS51829">
    <property type="entry name" value="P_HOMO_B"/>
    <property type="match status" value="1"/>
</dbReference>
<dbReference type="CDD" id="cd00063">
    <property type="entry name" value="FN3"/>
    <property type="match status" value="1"/>
</dbReference>
<gene>
    <name evidence="5" type="ORF">HPE63_06240</name>
</gene>
<evidence type="ECO:0000256" key="2">
    <source>
        <dbReference type="ARBA" id="ARBA00022729"/>
    </source>
</evidence>
<dbReference type="SUPFAM" id="SSF49785">
    <property type="entry name" value="Galactose-binding domain-like"/>
    <property type="match status" value="1"/>
</dbReference>
<dbReference type="Gene3D" id="3.40.390.10">
    <property type="entry name" value="Collagenase (Catalytic Domain)"/>
    <property type="match status" value="1"/>
</dbReference>
<dbReference type="InterPro" id="IPR024079">
    <property type="entry name" value="MetalloPept_cat_dom_sf"/>
</dbReference>
<proteinExistence type="predicted"/>
<sequence length="1259" mass="137708">MVSKLRLVFSISILFLSFYGYAQRNYWKQESGRIDLNASISNRFEVQKGRVYSFDEATFKNEISQGQISDKSPITVRFPNDKGEYIDFRVIETPVFSQKLADKYPDIKSYSGYGLKNKDDKIRFSVSHKGIQAMIVHGNKKGNTYLQKTDDDSYIIYARDGDNNIDKAFICETESVIAQGMTSLTSKQVDDKQLRKFRLAVSATGEYTTFHGGTIADALAAINATVTRVNQVFESDLGVTLEIVPDNDKIVYTDGVSDPYNTDLNSEVQGVITDSIGATNYDIGHLFHRVDSSDKNGGNAGFIGAVCADNKKGSAYSSKVVPEGDTYDLDYVAHEMGHQFGANHTWSFESEGTQVQAEPGSGTTIMGYAGITGVNNVAMNGDDYFHYYSIFQISEYLTTVDCAEIVNLTNSPPVIVPIGDFVIPKSTAFALSGNASDADMDDVLTYAWEQIDDGIVTQATFGPTNPSGANFRSQKPSTDSTRYFPKLSSVLTGNLTESNPTVDSSWETLSDIEREMNFALTVRDNALGGGQVVFDLMKVSVVSNAGPFKMVSQASTQTYTAGTVQNIIWNVADTDKAPVNVQAVDILLSIDGGLTFPISLAENVPNDGKHKVVLPGTPTTTARIMIKARDNIFFTVNAVNFTIEEAQIVLNFTNLEYEVCQPNDLITTFDYETYLGFNEEVTFSVPNPPLGLDIAFSPVTAVNDTTVTVTFSNTGSVPEALYAIEIEATSASITKNIVLDLRVYDDVFPDAILLAPADGAVDISAKTFLEWEDTASYTSYEVEIATDSLFNDIIEVNTVSTNTYSPLNLNYETSYFWRVKPINGCGEGEPSQPFDFTTIEYNCDSNDALDLPIEISPIDTPTISSKIAFYDDIPLADINVHIELDHTYLADLVVKLISPAGTTVVLLSSSCGDLQNINATFDDDAQNFICNGDPAISGTIKPIGSLSSFNGESLFGEWTLEINDNAASDGGSLKAFTMEVCIEGAFRPDEDQDGVFDDGDDLCLGTPIGTEVDISGCPVYRFANDNFNVSLQSEACRDSNDGAINISTLETLNYEITIGGNGVNINDDFTNTYTLSNLMAGTYNICIGGTDGQVDYEEYCFEVVITQPEALFVSSKTSYNDEMTIVSLQGSDAYFIELNGEVIQTTASEISLDLNKGNNTLKVYTNLPCQGVYEESIFLGEEPIIYPNPFVSTVTVYFNTNVEKVRVGIFTTEGRLVLNETFEVYGMELPLDLSILSSGLYIIKFESEHMKGTTKIIKQ</sequence>
<reference evidence="5 6" key="1">
    <citation type="submission" date="2020-05" db="EMBL/GenBank/DDBJ databases">
        <title>The draft genome sequence of Maribacter arenosus CAU 1321.</title>
        <authorList>
            <person name="Mu L."/>
        </authorList>
    </citation>
    <scope>NUCLEOTIDE SEQUENCE [LARGE SCALE GENOMIC DNA]</scope>
    <source>
        <strain evidence="5 6">CAU 1321</strain>
    </source>
</reference>
<evidence type="ECO:0000313" key="5">
    <source>
        <dbReference type="EMBL" id="MBD0850263.1"/>
    </source>
</evidence>
<dbReference type="InterPro" id="IPR026444">
    <property type="entry name" value="Secre_tail"/>
</dbReference>
<dbReference type="InterPro" id="IPR003961">
    <property type="entry name" value="FN3_dom"/>
</dbReference>
<dbReference type="RefSeq" id="WP_188313400.1">
    <property type="nucleotide sequence ID" value="NZ_JABTCG010000002.1"/>
</dbReference>
<dbReference type="SUPFAM" id="SSF49265">
    <property type="entry name" value="Fibronectin type III"/>
    <property type="match status" value="1"/>
</dbReference>
<dbReference type="NCBIfam" id="TIGR04183">
    <property type="entry name" value="Por_Secre_tail"/>
    <property type="match status" value="1"/>
</dbReference>
<keyword evidence="3" id="KW-0378">Hydrolase</keyword>
<evidence type="ECO:0000256" key="1">
    <source>
        <dbReference type="ARBA" id="ARBA00022670"/>
    </source>
</evidence>
<dbReference type="InterPro" id="IPR008979">
    <property type="entry name" value="Galactose-bd-like_sf"/>
</dbReference>
<dbReference type="Gene3D" id="2.60.40.10">
    <property type="entry name" value="Immunoglobulins"/>
    <property type="match status" value="1"/>
</dbReference>
<dbReference type="Pfam" id="PF13583">
    <property type="entry name" value="Reprolysin_4"/>
    <property type="match status" value="1"/>
</dbReference>
<evidence type="ECO:0000256" key="3">
    <source>
        <dbReference type="ARBA" id="ARBA00022801"/>
    </source>
</evidence>
<dbReference type="InterPro" id="IPR002884">
    <property type="entry name" value="P_dom"/>
</dbReference>
<keyword evidence="6" id="KW-1185">Reference proteome</keyword>
<organism evidence="5 6">
    <name type="scientific">Maribacter arenosus</name>
    <dbReference type="NCBI Taxonomy" id="1854708"/>
    <lineage>
        <taxon>Bacteria</taxon>
        <taxon>Pseudomonadati</taxon>
        <taxon>Bacteroidota</taxon>
        <taxon>Flavobacteriia</taxon>
        <taxon>Flavobacteriales</taxon>
        <taxon>Flavobacteriaceae</taxon>
        <taxon>Maribacter</taxon>
    </lineage>
</organism>
<comment type="caution">
    <text evidence="5">The sequence shown here is derived from an EMBL/GenBank/DDBJ whole genome shotgun (WGS) entry which is preliminary data.</text>
</comment>
<dbReference type="InterPro" id="IPR013783">
    <property type="entry name" value="Ig-like_fold"/>
</dbReference>
<dbReference type="Pfam" id="PF01483">
    <property type="entry name" value="P_proprotein"/>
    <property type="match status" value="1"/>
</dbReference>
<dbReference type="SUPFAM" id="SSF55486">
    <property type="entry name" value="Metalloproteases ('zincins'), catalytic domain"/>
    <property type="match status" value="1"/>
</dbReference>
<keyword evidence="1" id="KW-0645">Protease</keyword>
<dbReference type="Proteomes" id="UP000598350">
    <property type="component" value="Unassembled WGS sequence"/>
</dbReference>
<keyword evidence="2" id="KW-0732">Signal</keyword>
<feature type="domain" description="P/Homo B" evidence="4">
    <location>
        <begin position="828"/>
        <end position="988"/>
    </location>
</feature>
<accession>A0ABR7VAA8</accession>
<name>A0ABR7VAA8_9FLAO</name>
<dbReference type="InterPro" id="IPR036116">
    <property type="entry name" value="FN3_sf"/>
</dbReference>
<evidence type="ECO:0000313" key="6">
    <source>
        <dbReference type="Proteomes" id="UP000598350"/>
    </source>
</evidence>